<keyword evidence="6" id="KW-1185">Reference proteome</keyword>
<keyword evidence="3 5" id="KW-0418">Kinase</keyword>
<name>A0ABW5K006_9FLAO</name>
<dbReference type="InterPro" id="IPR018484">
    <property type="entry name" value="FGGY_N"/>
</dbReference>
<accession>A0ABW5K006</accession>
<dbReference type="InterPro" id="IPR043129">
    <property type="entry name" value="ATPase_NBD"/>
</dbReference>
<protein>
    <submittedName>
        <fullName evidence="5">FGGY family carbohydrate kinase</fullName>
    </submittedName>
</protein>
<dbReference type="PANTHER" id="PTHR43095:SF2">
    <property type="entry name" value="GLUCONOKINASE"/>
    <property type="match status" value="1"/>
</dbReference>
<feature type="domain" description="Carbohydrate kinase FGGY N-terminal" evidence="4">
    <location>
        <begin position="5"/>
        <end position="192"/>
    </location>
</feature>
<sequence>MVNVIAVIDIGKTNKKILLFNEAFDVVYRNATRFDEVVDEDGYPCDDIASIENWIQNEIKRIQSEGEYTIKAINFSTHGASLIYLDKNGERITPLYNYLKPLNLDEYHEFYEANGGQEEFSRKTASPAYGMLNTGLQILKLQKEKPEFWNQVDAILHYPQYLSYLFTKKITADFTSVGAHTATWDFDTMQYHQWIQDKNIKLPQPSNGKEAIVTHFNGQEIAVGTGLHDSSASILPILETEKNKEFILLSTGTWIIAMNPFSKETLTQQQLKNNCLCFMTPQKQQIKSSMQFLGKIHEVYLTALSTYFKVDIDTHLHLELNETLCQELVNTNARVFLSEGIDSDFEAHPYLLTNYSNYEAAYYQLVFEISKKVIQGIDLILDENSAIKDIYISGGFNKNLIFIAFLKLLKTDIEIHISDCKNESALGAALMMKSYFKSI</sequence>
<keyword evidence="2" id="KW-0808">Transferase</keyword>
<dbReference type="Pfam" id="PF00370">
    <property type="entry name" value="FGGY_N"/>
    <property type="match status" value="1"/>
</dbReference>
<comment type="caution">
    <text evidence="5">The sequence shown here is derived from an EMBL/GenBank/DDBJ whole genome shotgun (WGS) entry which is preliminary data.</text>
</comment>
<evidence type="ECO:0000256" key="2">
    <source>
        <dbReference type="ARBA" id="ARBA00022679"/>
    </source>
</evidence>
<proteinExistence type="inferred from homology"/>
<evidence type="ECO:0000313" key="6">
    <source>
        <dbReference type="Proteomes" id="UP001597467"/>
    </source>
</evidence>
<dbReference type="EMBL" id="JBHULM010000011">
    <property type="protein sequence ID" value="MFD2542317.1"/>
    <property type="molecule type" value="Genomic_DNA"/>
</dbReference>
<evidence type="ECO:0000256" key="3">
    <source>
        <dbReference type="ARBA" id="ARBA00022777"/>
    </source>
</evidence>
<dbReference type="InterPro" id="IPR050406">
    <property type="entry name" value="FGGY_Carb_Kinase"/>
</dbReference>
<comment type="similarity">
    <text evidence="1">Belongs to the FGGY kinase family.</text>
</comment>
<dbReference type="SUPFAM" id="SSF53067">
    <property type="entry name" value="Actin-like ATPase domain"/>
    <property type="match status" value="1"/>
</dbReference>
<dbReference type="RefSeq" id="WP_379905667.1">
    <property type="nucleotide sequence ID" value="NZ_JBHULM010000011.1"/>
</dbReference>
<gene>
    <name evidence="5" type="ORF">ACFSSB_08300</name>
</gene>
<dbReference type="Gene3D" id="3.30.420.40">
    <property type="match status" value="2"/>
</dbReference>
<reference evidence="6" key="1">
    <citation type="journal article" date="2019" name="Int. J. Syst. Evol. Microbiol.">
        <title>The Global Catalogue of Microorganisms (GCM) 10K type strain sequencing project: providing services to taxonomists for standard genome sequencing and annotation.</title>
        <authorList>
            <consortium name="The Broad Institute Genomics Platform"/>
            <consortium name="The Broad Institute Genome Sequencing Center for Infectious Disease"/>
            <person name="Wu L."/>
            <person name="Ma J."/>
        </authorList>
    </citation>
    <scope>NUCLEOTIDE SEQUENCE [LARGE SCALE GENOMIC DNA]</scope>
    <source>
        <strain evidence="6">KCTC 42808</strain>
    </source>
</reference>
<organism evidence="5 6">
    <name type="scientific">Lacinutrix gracilariae</name>
    <dbReference type="NCBI Taxonomy" id="1747198"/>
    <lineage>
        <taxon>Bacteria</taxon>
        <taxon>Pseudomonadati</taxon>
        <taxon>Bacteroidota</taxon>
        <taxon>Flavobacteriia</taxon>
        <taxon>Flavobacteriales</taxon>
        <taxon>Flavobacteriaceae</taxon>
        <taxon>Lacinutrix</taxon>
    </lineage>
</organism>
<dbReference type="PANTHER" id="PTHR43095">
    <property type="entry name" value="SUGAR KINASE"/>
    <property type="match status" value="1"/>
</dbReference>
<evidence type="ECO:0000313" key="5">
    <source>
        <dbReference type="EMBL" id="MFD2542317.1"/>
    </source>
</evidence>
<evidence type="ECO:0000256" key="1">
    <source>
        <dbReference type="ARBA" id="ARBA00009156"/>
    </source>
</evidence>
<dbReference type="Proteomes" id="UP001597467">
    <property type="component" value="Unassembled WGS sequence"/>
</dbReference>
<dbReference type="GO" id="GO:0016301">
    <property type="term" value="F:kinase activity"/>
    <property type="evidence" value="ECO:0007669"/>
    <property type="project" value="UniProtKB-KW"/>
</dbReference>
<evidence type="ECO:0000259" key="4">
    <source>
        <dbReference type="Pfam" id="PF00370"/>
    </source>
</evidence>